<dbReference type="Proteomes" id="UP000241690">
    <property type="component" value="Unassembled WGS sequence"/>
</dbReference>
<keyword evidence="2" id="KW-1185">Reference proteome</keyword>
<sequence>MSCVLKGPRPSIDFRPQRLGQPFTARHSPVACSSRKKVGLQHPGSRSQIRPGLNLALLFWFFTSHLLPLYILFCAPGASHTLLSSSPLLSSLLSSPLNRSHLLPTPPFFLSLVLASNKLLYEYKPCGCHQVSPTRRPAPGPPETLSCSRTQSESLLLRAGGSYSGS</sequence>
<accession>A0A2T4AEW9</accession>
<name>A0A2T4AEW9_TRIHA</name>
<protein>
    <submittedName>
        <fullName evidence="1">Uncharacterized protein</fullName>
    </submittedName>
</protein>
<dbReference type="RefSeq" id="XP_024775308.1">
    <property type="nucleotide sequence ID" value="XM_024914899.1"/>
</dbReference>
<proteinExistence type="predicted"/>
<dbReference type="EMBL" id="KZ679679">
    <property type="protein sequence ID" value="PTB55631.1"/>
    <property type="molecule type" value="Genomic_DNA"/>
</dbReference>
<gene>
    <name evidence="1" type="ORF">M431DRAFT_405326</name>
</gene>
<reference evidence="1 2" key="1">
    <citation type="submission" date="2016-07" db="EMBL/GenBank/DDBJ databases">
        <title>Multiple horizontal gene transfer events from other fungi enriched the ability of initially mycotrophic Trichoderma (Ascomycota) to feed on dead plant biomass.</title>
        <authorList>
            <consortium name="DOE Joint Genome Institute"/>
            <person name="Aerts A."/>
            <person name="Atanasova L."/>
            <person name="Chenthamara K."/>
            <person name="Zhang J."/>
            <person name="Grujic M."/>
            <person name="Henrissat B."/>
            <person name="Kuo A."/>
            <person name="Salamov A."/>
            <person name="Lipzen A."/>
            <person name="Labutti K."/>
            <person name="Barry K."/>
            <person name="Miao Y."/>
            <person name="Rahimi M.J."/>
            <person name="Shen Q."/>
            <person name="Grigoriev I.V."/>
            <person name="Kubicek C.P."/>
            <person name="Druzhinina I.S."/>
        </authorList>
    </citation>
    <scope>NUCLEOTIDE SEQUENCE [LARGE SCALE GENOMIC DNA]</scope>
    <source>
        <strain evidence="1 2">CBS 226.95</strain>
    </source>
</reference>
<evidence type="ECO:0000313" key="2">
    <source>
        <dbReference type="Proteomes" id="UP000241690"/>
    </source>
</evidence>
<organism evidence="1 2">
    <name type="scientific">Trichoderma harzianum CBS 226.95</name>
    <dbReference type="NCBI Taxonomy" id="983964"/>
    <lineage>
        <taxon>Eukaryota</taxon>
        <taxon>Fungi</taxon>
        <taxon>Dikarya</taxon>
        <taxon>Ascomycota</taxon>
        <taxon>Pezizomycotina</taxon>
        <taxon>Sordariomycetes</taxon>
        <taxon>Hypocreomycetidae</taxon>
        <taxon>Hypocreales</taxon>
        <taxon>Hypocreaceae</taxon>
        <taxon>Trichoderma</taxon>
    </lineage>
</organism>
<dbReference type="GeneID" id="36623465"/>
<dbReference type="AlphaFoldDB" id="A0A2T4AEW9"/>
<evidence type="ECO:0000313" key="1">
    <source>
        <dbReference type="EMBL" id="PTB55631.1"/>
    </source>
</evidence>